<dbReference type="InterPro" id="IPR002404">
    <property type="entry name" value="IRS_PTB"/>
</dbReference>
<feature type="compositionally biased region" description="Low complexity" evidence="1">
    <location>
        <begin position="249"/>
        <end position="271"/>
    </location>
</feature>
<dbReference type="RefSeq" id="XP_032825161.1">
    <property type="nucleotide sequence ID" value="XM_032969270.1"/>
</dbReference>
<feature type="region of interest" description="Disordered" evidence="1">
    <location>
        <begin position="249"/>
        <end position="312"/>
    </location>
</feature>
<proteinExistence type="predicted"/>
<evidence type="ECO:0000313" key="4">
    <source>
        <dbReference type="RefSeq" id="XP_032825161.1"/>
    </source>
</evidence>
<feature type="region of interest" description="Disordered" evidence="1">
    <location>
        <begin position="350"/>
        <end position="398"/>
    </location>
</feature>
<feature type="region of interest" description="Disordered" evidence="1">
    <location>
        <begin position="636"/>
        <end position="694"/>
    </location>
</feature>
<dbReference type="SMART" id="SM01244">
    <property type="entry name" value="IRS"/>
    <property type="match status" value="1"/>
</dbReference>
<dbReference type="SUPFAM" id="SSF50729">
    <property type="entry name" value="PH domain-like"/>
    <property type="match status" value="2"/>
</dbReference>
<name>A0AAJ7TVU6_PETMA</name>
<feature type="compositionally biased region" description="Basic and acidic residues" evidence="1">
    <location>
        <begin position="224"/>
        <end position="235"/>
    </location>
</feature>
<evidence type="ECO:0000313" key="3">
    <source>
        <dbReference type="Proteomes" id="UP001318040"/>
    </source>
</evidence>
<dbReference type="PROSITE" id="PS51064">
    <property type="entry name" value="IRS_PTB"/>
    <property type="match status" value="1"/>
</dbReference>
<dbReference type="Pfam" id="PF02174">
    <property type="entry name" value="IRS"/>
    <property type="match status" value="1"/>
</dbReference>
<keyword evidence="3" id="KW-1185">Reference proteome</keyword>
<feature type="compositionally biased region" description="Low complexity" evidence="1">
    <location>
        <begin position="291"/>
        <end position="309"/>
    </location>
</feature>
<dbReference type="Proteomes" id="UP001318040">
    <property type="component" value="Chromosome 41"/>
</dbReference>
<feature type="region of interest" description="Disordered" evidence="1">
    <location>
        <begin position="213"/>
        <end position="235"/>
    </location>
</feature>
<dbReference type="AlphaFoldDB" id="A0AAJ7TVU6"/>
<dbReference type="Gene3D" id="2.30.29.30">
    <property type="entry name" value="Pleckstrin-homology domain (PH domain)/Phosphotyrosine-binding domain (PTB)"/>
    <property type="match status" value="2"/>
</dbReference>
<dbReference type="KEGG" id="pmrn:116951007"/>
<feature type="region of interest" description="Disordered" evidence="1">
    <location>
        <begin position="503"/>
        <end position="525"/>
    </location>
</feature>
<feature type="compositionally biased region" description="Basic and acidic residues" evidence="1">
    <location>
        <begin position="636"/>
        <end position="648"/>
    </location>
</feature>
<reference evidence="4" key="1">
    <citation type="submission" date="2025-08" db="UniProtKB">
        <authorList>
            <consortium name="RefSeq"/>
        </authorList>
    </citation>
    <scope>IDENTIFICATION</scope>
    <source>
        <tissue evidence="4">Sperm</tissue>
    </source>
</reference>
<dbReference type="InterPro" id="IPR011993">
    <property type="entry name" value="PH-like_dom_sf"/>
</dbReference>
<dbReference type="GO" id="GO:0019901">
    <property type="term" value="F:protein kinase binding"/>
    <property type="evidence" value="ECO:0007669"/>
    <property type="project" value="InterPro"/>
</dbReference>
<dbReference type="GO" id="GO:0007528">
    <property type="term" value="P:neuromuscular junction development"/>
    <property type="evidence" value="ECO:0007669"/>
    <property type="project" value="TreeGrafter"/>
</dbReference>
<gene>
    <name evidence="4" type="primary">LOC116951007</name>
</gene>
<evidence type="ECO:0000259" key="2">
    <source>
        <dbReference type="PROSITE" id="PS51064"/>
    </source>
</evidence>
<dbReference type="PANTHER" id="PTHR21636">
    <property type="entry name" value="PROTEIN DOK-7"/>
    <property type="match status" value="1"/>
</dbReference>
<dbReference type="PANTHER" id="PTHR21636:SF2">
    <property type="entry name" value="PROTEIN DOK-7"/>
    <property type="match status" value="1"/>
</dbReference>
<feature type="region of interest" description="Disordered" evidence="1">
    <location>
        <begin position="426"/>
        <end position="476"/>
    </location>
</feature>
<organism evidence="3 4">
    <name type="scientific">Petromyzon marinus</name>
    <name type="common">Sea lamprey</name>
    <dbReference type="NCBI Taxonomy" id="7757"/>
    <lineage>
        <taxon>Eukaryota</taxon>
        <taxon>Metazoa</taxon>
        <taxon>Chordata</taxon>
        <taxon>Craniata</taxon>
        <taxon>Vertebrata</taxon>
        <taxon>Cyclostomata</taxon>
        <taxon>Hyperoartia</taxon>
        <taxon>Petromyzontiformes</taxon>
        <taxon>Petromyzontidae</taxon>
        <taxon>Petromyzon</taxon>
    </lineage>
</organism>
<dbReference type="InterPro" id="IPR037746">
    <property type="entry name" value="Dok-7"/>
</dbReference>
<feature type="domain" description="IRS-type PTB" evidence="2">
    <location>
        <begin position="105"/>
        <end position="209"/>
    </location>
</feature>
<accession>A0AAJ7TVU6</accession>
<feature type="compositionally biased region" description="Low complexity" evidence="1">
    <location>
        <begin position="350"/>
        <end position="391"/>
    </location>
</feature>
<sequence length="694" mass="71181">MDPIIAEGPVRVRDAKKWKSRWVVLSKPSPVADCLMLLAFKSRSEWLKGARPRSCARLQDVCAVSTGLALHSAAHVLAVSCPSLCLLLAFERRDVMSAWDARLRYSLGEAHSFAVTLAPGSRLEEGPGTLHCVNQTCALTRGAPPRLLARWKLPELRRYGAVPGGFVFEAGSRCGAGAGVYFLSSAEGEQMHFVFDCVARGLSPSHAPFGIKPALPDLGGGGGESRRNDSVNKETQELEMRLSLLSLASGDGSPASSLPSSSPLSSQPSLSEGRSTPSGLSDDASLPPAGSALSISTTTATTSSSSSSSYGEPRRAIAAADCDRAAGNLARGRSPDVAAPRLSRAQQLSSLESGIGSGSLDSSSRGSVASSSSSSAASSSAAAGSRCVAGAPRRPCSRPADAAATVAAVGVAAASADALVGGGVDGAGGAAGGRSRGGGGGGCERDGANDDEAGERATRRDRASPRDPAYSSPRPLAGQGCGCLRCCASTVAATVSAAAAAAAAASDDKSSTRHHRRADADRARPFLRRQLLAASSSLDVPPREAADSGSPRVAAMLQTRSLSHDVPQSKMSAEEFDWLSLLANQEVRRGLGPHGIVGGGRAATLPSDGGAGAGDRSGARAAPGPYLTFEQWRRATLEPQRRPQHDDETSVPSPLRIVERSLDPGDLEETNAGLRDAGAQGMDRAATLTPVTRL</sequence>
<evidence type="ECO:0000256" key="1">
    <source>
        <dbReference type="SAM" id="MobiDB-lite"/>
    </source>
</evidence>
<dbReference type="SMART" id="SM00310">
    <property type="entry name" value="PTBI"/>
    <property type="match status" value="1"/>
</dbReference>
<feature type="compositionally biased region" description="Basic and acidic residues" evidence="1">
    <location>
        <begin position="443"/>
        <end position="465"/>
    </location>
</feature>
<protein>
    <submittedName>
        <fullName evidence="4">Protein Dok-7-like</fullName>
    </submittedName>
</protein>
<feature type="compositionally biased region" description="Gly residues" evidence="1">
    <location>
        <begin position="426"/>
        <end position="442"/>
    </location>
</feature>